<dbReference type="Proteomes" id="UP000593890">
    <property type="component" value="Chromosome"/>
</dbReference>
<sequence length="366" mass="42283">MAFFVSPEETLYTALRNRQPFVRLERCIGSLETIFKNAFKRDRRLLAVFSSYEANYMKKGLVQLSYDYDITLQYQENAPNNLEDIMVDDASWDAKCLLEKSGPKECAIVTDDPPALQKKISSIFDRMLSQYEGLCEWRIHSFSFEKMSTDTVCFLTYEYVLPPTHLRQLQSKTKFAAKTIWNNILGHAKVPQFVKPFLALSYLSQECVYDQRAYDEVGDRPNEIPSDAAPHLAYGPLVEKRGICGGLAWAFKRLMDEANIECICVSGYLKKDLHMGHMWDLVKLDGQYYHVDPTWGIQDPGVFIGGLMQPDSFMRNTHIWEEDHYPRARGMRFQYDFVEDYLVQNGGDFLDDGAVESYMFPDDIAE</sequence>
<evidence type="ECO:0000313" key="2">
    <source>
        <dbReference type="EMBL" id="BCI60368.1"/>
    </source>
</evidence>
<dbReference type="KEGG" id="sman:C12CBH8_10070"/>
<dbReference type="InterPro" id="IPR002931">
    <property type="entry name" value="Transglutaminase-like"/>
</dbReference>
<proteinExistence type="predicted"/>
<dbReference type="PANTHER" id="PTHR46333">
    <property type="entry name" value="CYTOKINESIS PROTEIN 3"/>
    <property type="match status" value="1"/>
</dbReference>
<name>A0A7I8D0R1_9FIRM</name>
<protein>
    <recommendedName>
        <fullName evidence="1">Transglutaminase-like domain-containing protein</fullName>
    </recommendedName>
</protein>
<dbReference type="EMBL" id="AP023321">
    <property type="protein sequence ID" value="BCI60368.1"/>
    <property type="molecule type" value="Genomic_DNA"/>
</dbReference>
<evidence type="ECO:0000259" key="1">
    <source>
        <dbReference type="SMART" id="SM00460"/>
    </source>
</evidence>
<dbReference type="InterPro" id="IPR052557">
    <property type="entry name" value="CAP/Cytokinesis_protein"/>
</dbReference>
<reference evidence="3" key="1">
    <citation type="submission" date="2020-07" db="EMBL/GenBank/DDBJ databases">
        <title>Complete genome sequencing of Clostridia bacterium strain 12CBH8.</title>
        <authorList>
            <person name="Sakamoto M."/>
            <person name="Murakami T."/>
            <person name="Mori H."/>
        </authorList>
    </citation>
    <scope>NUCLEOTIDE SEQUENCE [LARGE SCALE GENOMIC DNA]</scope>
    <source>
        <strain evidence="3">12CBH8</strain>
    </source>
</reference>
<gene>
    <name evidence="2" type="ORF">C12CBH8_10070</name>
</gene>
<dbReference type="AlphaFoldDB" id="A0A7I8D0R1"/>
<feature type="domain" description="Transglutaminase-like" evidence="1">
    <location>
        <begin position="236"/>
        <end position="295"/>
    </location>
</feature>
<organism evidence="2 3">
    <name type="scientific">Solibaculum mannosilyticum</name>
    <dbReference type="NCBI Taxonomy" id="2780922"/>
    <lineage>
        <taxon>Bacteria</taxon>
        <taxon>Bacillati</taxon>
        <taxon>Bacillota</taxon>
        <taxon>Clostridia</taxon>
        <taxon>Eubacteriales</taxon>
        <taxon>Oscillospiraceae</taxon>
        <taxon>Solibaculum</taxon>
    </lineage>
</organism>
<dbReference type="SUPFAM" id="SSF54001">
    <property type="entry name" value="Cysteine proteinases"/>
    <property type="match status" value="1"/>
</dbReference>
<dbReference type="SMART" id="SM00460">
    <property type="entry name" value="TGc"/>
    <property type="match status" value="1"/>
</dbReference>
<accession>A0A7I8D0R1</accession>
<keyword evidence="3" id="KW-1185">Reference proteome</keyword>
<dbReference type="Gene3D" id="3.10.620.30">
    <property type="match status" value="1"/>
</dbReference>
<dbReference type="GO" id="GO:0005737">
    <property type="term" value="C:cytoplasm"/>
    <property type="evidence" value="ECO:0007669"/>
    <property type="project" value="TreeGrafter"/>
</dbReference>
<dbReference type="InterPro" id="IPR038765">
    <property type="entry name" value="Papain-like_cys_pep_sf"/>
</dbReference>
<dbReference type="PANTHER" id="PTHR46333:SF2">
    <property type="entry name" value="CYTOKINESIS PROTEIN 3"/>
    <property type="match status" value="1"/>
</dbReference>
<evidence type="ECO:0000313" key="3">
    <source>
        <dbReference type="Proteomes" id="UP000593890"/>
    </source>
</evidence>